<keyword evidence="2" id="KW-0378">Hydrolase</keyword>
<dbReference type="InterPro" id="IPR029058">
    <property type="entry name" value="AB_hydrolase_fold"/>
</dbReference>
<proteinExistence type="predicted"/>
<dbReference type="Gene3D" id="3.40.50.1820">
    <property type="entry name" value="alpha/beta hydrolase"/>
    <property type="match status" value="1"/>
</dbReference>
<feature type="domain" description="AB hydrolase-1" evidence="1">
    <location>
        <begin position="24"/>
        <end position="124"/>
    </location>
</feature>
<accession>A0A7S7AWW1</accession>
<dbReference type="RefSeq" id="WP_194076846.1">
    <property type="nucleotide sequence ID" value="NZ_CP061839.1"/>
</dbReference>
<gene>
    <name evidence="2" type="ORF">IFE08_02900</name>
</gene>
<dbReference type="PANTHER" id="PTHR43194">
    <property type="entry name" value="HYDROLASE ALPHA/BETA FOLD FAMILY"/>
    <property type="match status" value="1"/>
</dbReference>
<dbReference type="InterPro" id="IPR000073">
    <property type="entry name" value="AB_hydrolase_1"/>
</dbReference>
<dbReference type="PRINTS" id="PR00111">
    <property type="entry name" value="ABHYDROLASE"/>
</dbReference>
<dbReference type="SUPFAM" id="SSF53474">
    <property type="entry name" value="alpha/beta-Hydrolases"/>
    <property type="match status" value="1"/>
</dbReference>
<dbReference type="InterPro" id="IPR050228">
    <property type="entry name" value="Carboxylesterase_BioH"/>
</dbReference>
<evidence type="ECO:0000313" key="3">
    <source>
        <dbReference type="Proteomes" id="UP000593915"/>
    </source>
</evidence>
<dbReference type="AlphaFoldDB" id="A0A7S7AWW1"/>
<dbReference type="Pfam" id="PF00561">
    <property type="entry name" value="Abhydrolase_1"/>
    <property type="match status" value="1"/>
</dbReference>
<sequence>MKEFLVKKCKAYMRYHDFNGEGIPILFIHGLGCAGSFEYPEVIGTSHLKHRRCILPDLLGAGYSDKPVDFEYTVTAHAEYLKDFITELGIKRLIIFGHSLGGAVAIELASLCGSLAAQLILSESNLDASKKGAVSYSIARYSEKDFISGGFEKLIHKSKSAGNTLWAASLSHWLPLAAYRLSKHAAAGGTPSWRTVLYDLQIPKSFIFGEYSLPDDNYAVLNEKVFHMETVERAGHAMAWENPIGLAAAIAACITV</sequence>
<reference evidence="2 3" key="1">
    <citation type="submission" date="2020-09" db="EMBL/GenBank/DDBJ databases">
        <title>Characterization of Treponema spp. from bovine digital dermatitis in Korea.</title>
        <authorList>
            <person name="Espiritu H.M."/>
            <person name="Cho Y.I."/>
            <person name="Mamuad L."/>
        </authorList>
    </citation>
    <scope>NUCLEOTIDE SEQUENCE [LARGE SCALE GENOMIC DNA]</scope>
    <source>
        <strain evidence="2 3">KS1</strain>
    </source>
</reference>
<dbReference type="EMBL" id="CP061839">
    <property type="protein sequence ID" value="QOW61357.1"/>
    <property type="molecule type" value="Genomic_DNA"/>
</dbReference>
<dbReference type="Proteomes" id="UP000593915">
    <property type="component" value="Chromosome"/>
</dbReference>
<evidence type="ECO:0000259" key="1">
    <source>
        <dbReference type="Pfam" id="PF00561"/>
    </source>
</evidence>
<name>A0A7S7AWW1_9SPIR</name>
<dbReference type="PANTHER" id="PTHR43194:SF2">
    <property type="entry name" value="PEROXISOMAL MEMBRANE PROTEIN LPX1"/>
    <property type="match status" value="1"/>
</dbReference>
<dbReference type="GO" id="GO:0016787">
    <property type="term" value="F:hydrolase activity"/>
    <property type="evidence" value="ECO:0007669"/>
    <property type="project" value="UniProtKB-KW"/>
</dbReference>
<evidence type="ECO:0000313" key="2">
    <source>
        <dbReference type="EMBL" id="QOW61357.1"/>
    </source>
</evidence>
<protein>
    <submittedName>
        <fullName evidence="2">Alpha/beta hydrolase</fullName>
    </submittedName>
</protein>
<organism evidence="2 3">
    <name type="scientific">Treponema pedis</name>
    <dbReference type="NCBI Taxonomy" id="409322"/>
    <lineage>
        <taxon>Bacteria</taxon>
        <taxon>Pseudomonadati</taxon>
        <taxon>Spirochaetota</taxon>
        <taxon>Spirochaetia</taxon>
        <taxon>Spirochaetales</taxon>
        <taxon>Treponemataceae</taxon>
        <taxon>Treponema</taxon>
    </lineage>
</organism>